<dbReference type="EMBL" id="ML179586">
    <property type="protein sequence ID" value="THU84662.1"/>
    <property type="molecule type" value="Genomic_DNA"/>
</dbReference>
<dbReference type="OrthoDB" id="3053204at2759"/>
<proteinExistence type="predicted"/>
<dbReference type="AlphaFoldDB" id="A0A4S8L7K0"/>
<name>A0A4S8L7K0_DENBC</name>
<sequence>MAQPPPPTAWQEHIHGRTCKTCRRQLPWQTSYTPANYGRRFVSCRGFDAVRNIQCEFYRWDSSPLTPPRAPVMQPAAAPVAALPPIPFLPLTQPVVPVAPVATQAFPPPATQAVKQLCPWPQGCTSARVSTSCMRKMCATHCKLSGGCSLVSHGRVLPAVPVNAPAPTASTPAITETHPAEPATTALAINEPSLVPATAPAPPTMSNNSTAVVTVKDVLPNPRYSSHIIPVFTERKAQEEAQRNAIEEVNRNRIESKRRSANTLRVFTS</sequence>
<evidence type="ECO:0000313" key="1">
    <source>
        <dbReference type="EMBL" id="THU84662.1"/>
    </source>
</evidence>
<evidence type="ECO:0008006" key="3">
    <source>
        <dbReference type="Google" id="ProtNLM"/>
    </source>
</evidence>
<accession>A0A4S8L7K0</accession>
<gene>
    <name evidence="1" type="ORF">K435DRAFT_870039</name>
</gene>
<protein>
    <recommendedName>
        <fullName evidence="3">Zinc finger GRF-type domain-containing protein</fullName>
    </recommendedName>
</protein>
<keyword evidence="2" id="KW-1185">Reference proteome</keyword>
<dbReference type="Proteomes" id="UP000297245">
    <property type="component" value="Unassembled WGS sequence"/>
</dbReference>
<reference evidence="1 2" key="1">
    <citation type="journal article" date="2019" name="Nat. Ecol. Evol.">
        <title>Megaphylogeny resolves global patterns of mushroom evolution.</title>
        <authorList>
            <person name="Varga T."/>
            <person name="Krizsan K."/>
            <person name="Foldi C."/>
            <person name="Dima B."/>
            <person name="Sanchez-Garcia M."/>
            <person name="Sanchez-Ramirez S."/>
            <person name="Szollosi G.J."/>
            <person name="Szarkandi J.G."/>
            <person name="Papp V."/>
            <person name="Albert L."/>
            <person name="Andreopoulos W."/>
            <person name="Angelini C."/>
            <person name="Antonin V."/>
            <person name="Barry K.W."/>
            <person name="Bougher N.L."/>
            <person name="Buchanan P."/>
            <person name="Buyck B."/>
            <person name="Bense V."/>
            <person name="Catcheside P."/>
            <person name="Chovatia M."/>
            <person name="Cooper J."/>
            <person name="Damon W."/>
            <person name="Desjardin D."/>
            <person name="Finy P."/>
            <person name="Geml J."/>
            <person name="Haridas S."/>
            <person name="Hughes K."/>
            <person name="Justo A."/>
            <person name="Karasinski D."/>
            <person name="Kautmanova I."/>
            <person name="Kiss B."/>
            <person name="Kocsube S."/>
            <person name="Kotiranta H."/>
            <person name="LaButti K.M."/>
            <person name="Lechner B.E."/>
            <person name="Liimatainen K."/>
            <person name="Lipzen A."/>
            <person name="Lukacs Z."/>
            <person name="Mihaltcheva S."/>
            <person name="Morgado L.N."/>
            <person name="Niskanen T."/>
            <person name="Noordeloos M.E."/>
            <person name="Ohm R.A."/>
            <person name="Ortiz-Santana B."/>
            <person name="Ovrebo C."/>
            <person name="Racz N."/>
            <person name="Riley R."/>
            <person name="Savchenko A."/>
            <person name="Shiryaev A."/>
            <person name="Soop K."/>
            <person name="Spirin V."/>
            <person name="Szebenyi C."/>
            <person name="Tomsovsky M."/>
            <person name="Tulloss R.E."/>
            <person name="Uehling J."/>
            <person name="Grigoriev I.V."/>
            <person name="Vagvolgyi C."/>
            <person name="Papp T."/>
            <person name="Martin F.M."/>
            <person name="Miettinen O."/>
            <person name="Hibbett D.S."/>
            <person name="Nagy L.G."/>
        </authorList>
    </citation>
    <scope>NUCLEOTIDE SEQUENCE [LARGE SCALE GENOMIC DNA]</scope>
    <source>
        <strain evidence="1 2">CBS 962.96</strain>
    </source>
</reference>
<organism evidence="1 2">
    <name type="scientific">Dendrothele bispora (strain CBS 962.96)</name>
    <dbReference type="NCBI Taxonomy" id="1314807"/>
    <lineage>
        <taxon>Eukaryota</taxon>
        <taxon>Fungi</taxon>
        <taxon>Dikarya</taxon>
        <taxon>Basidiomycota</taxon>
        <taxon>Agaricomycotina</taxon>
        <taxon>Agaricomycetes</taxon>
        <taxon>Agaricomycetidae</taxon>
        <taxon>Agaricales</taxon>
        <taxon>Agaricales incertae sedis</taxon>
        <taxon>Dendrothele</taxon>
    </lineage>
</organism>
<evidence type="ECO:0000313" key="2">
    <source>
        <dbReference type="Proteomes" id="UP000297245"/>
    </source>
</evidence>